<keyword evidence="2" id="KW-1185">Reference proteome</keyword>
<protein>
    <submittedName>
        <fullName evidence="1">Gamma tubulin complex Spc97/GCP2 subunit Alp4</fullName>
    </submittedName>
</protein>
<name>A0ACC2REE5_9FUNG</name>
<accession>A0ACC2REE5</accession>
<proteinExistence type="predicted"/>
<dbReference type="EMBL" id="QTSX02007445">
    <property type="protein sequence ID" value="KAJ9048310.1"/>
    <property type="molecule type" value="Genomic_DNA"/>
</dbReference>
<organism evidence="1 2">
    <name type="scientific">Entomophthora muscae</name>
    <dbReference type="NCBI Taxonomy" id="34485"/>
    <lineage>
        <taxon>Eukaryota</taxon>
        <taxon>Fungi</taxon>
        <taxon>Fungi incertae sedis</taxon>
        <taxon>Zoopagomycota</taxon>
        <taxon>Entomophthoromycotina</taxon>
        <taxon>Entomophthoromycetes</taxon>
        <taxon>Entomophthorales</taxon>
        <taxon>Entomophthoraceae</taxon>
        <taxon>Entomophthora</taxon>
    </lineage>
</organism>
<gene>
    <name evidence="1" type="primary">alp4_3</name>
    <name evidence="1" type="ORF">DSO57_1036317</name>
</gene>
<comment type="caution">
    <text evidence="1">The sequence shown here is derived from an EMBL/GenBank/DDBJ whole genome shotgun (WGS) entry which is preliminary data.</text>
</comment>
<evidence type="ECO:0000313" key="1">
    <source>
        <dbReference type="EMBL" id="KAJ9048310.1"/>
    </source>
</evidence>
<evidence type="ECO:0000313" key="2">
    <source>
        <dbReference type="Proteomes" id="UP001165960"/>
    </source>
</evidence>
<sequence>MSDIASTNTLLTTHHFRLERDEIPKNEDELVISPLNSTPYTFKPNPEYIQEPIRFEDIDPREREMLIIEDLLSALLDCNGEYMMVGEGLDVFSGVEKNDISTRQFELAEGSIAQFVKPIVKVAKYHRKVEAFTQVFSRLGFGQVNHALCSGVKALLKEYYILIAQVEHQLRGNPEFSVHKLWFYFQPTLKTMKVLHEISLEISGRLNVGEESSVKMIILPESAKGGSILDLLERNMVRQSGDFETKQTYSFLLSYASVPYISMLYSWIHNGEIKDRFGEFMIEERVLGLKNEPKAKHHEQYWERRYAIRPAHTPFFLEPLKDKILLAGKFLNVARECNAEVKTLEPLVGIQEVVESGQFNTNIYIAAIERAAGHANRTLLDLLFKKNKLISRLRSLKRYYFLDQSAFLTHFFDLSFDELSKPREAISQPNIKFLFELSLRNHFSNTLHDPYKENIKVSLKEFSLVDHLLKLDVVNSEVNILPFYQENPTFPAQREIINQFEAQVKDKTMNQPLTGFEVLAVEYVVPFPLSLVLSKDVLSKYQLIFRHIITIKHAETRLVQAWVAHTTFRKRHPKVRVHWDTSFNSFRMRLLQLIQAVHYYVCFGVLEPNQRKLESSLKSVKTVDEVFSLHYKFLDNCLNETMLSIPKLHSLFNKLLYLCNNFSDYCRSTLTSERNKIINGKSIDNGHRILEYLERHELILMYYVKMFVFYLKFYAGAGIPSFACLATQLDYNNFYQGQRFA</sequence>
<reference evidence="1" key="1">
    <citation type="submission" date="2022-04" db="EMBL/GenBank/DDBJ databases">
        <title>Genome of the entomopathogenic fungus Entomophthora muscae.</title>
        <authorList>
            <person name="Elya C."/>
            <person name="Lovett B.R."/>
            <person name="Lee E."/>
            <person name="Macias A.M."/>
            <person name="Hajek A.E."/>
            <person name="De Bivort B.L."/>
            <person name="Kasson M.T."/>
            <person name="De Fine Licht H.H."/>
            <person name="Stajich J.E."/>
        </authorList>
    </citation>
    <scope>NUCLEOTIDE SEQUENCE</scope>
    <source>
        <strain evidence="1">Berkeley</strain>
    </source>
</reference>
<dbReference type="Proteomes" id="UP001165960">
    <property type="component" value="Unassembled WGS sequence"/>
</dbReference>